<accession>A0AAE8QBX2</accession>
<evidence type="ECO:0000313" key="1">
    <source>
        <dbReference type="EMBL" id="TBF18979.1"/>
    </source>
</evidence>
<dbReference type="EMBL" id="SIKX01000001">
    <property type="protein sequence ID" value="TBF18979.1"/>
    <property type="molecule type" value="Genomic_DNA"/>
</dbReference>
<gene>
    <name evidence="1" type="ORF">ELG94_11980</name>
</gene>
<comment type="caution">
    <text evidence="1">The sequence shown here is derived from an EMBL/GenBank/DDBJ whole genome shotgun (WGS) entry which is preliminary data.</text>
</comment>
<dbReference type="AlphaFoldDB" id="A0AAE8QBX2"/>
<evidence type="ECO:0000313" key="2">
    <source>
        <dbReference type="Proteomes" id="UP000291892"/>
    </source>
</evidence>
<proteinExistence type="predicted"/>
<organism evidence="1 2">
    <name type="scientific">Rhizobium ruizarguesonis</name>
    <dbReference type="NCBI Taxonomy" id="2081791"/>
    <lineage>
        <taxon>Bacteria</taxon>
        <taxon>Pseudomonadati</taxon>
        <taxon>Pseudomonadota</taxon>
        <taxon>Alphaproteobacteria</taxon>
        <taxon>Hyphomicrobiales</taxon>
        <taxon>Rhizobiaceae</taxon>
        <taxon>Rhizobium/Agrobacterium group</taxon>
        <taxon>Rhizobium</taxon>
    </lineage>
</organism>
<name>A0AAE8QBX2_9HYPH</name>
<protein>
    <submittedName>
        <fullName evidence="1">Uncharacterized protein</fullName>
    </submittedName>
</protein>
<sequence>MAADAPAQASSPVPFGGMRKRASVQFFKKNPFLCGLYEHNGGVIENVSRPSNGMENCQALKLFPQFCLMGRFSVTE</sequence>
<dbReference type="RefSeq" id="WP_130821952.1">
    <property type="nucleotide sequence ID" value="NZ_SIKX01000001.1"/>
</dbReference>
<reference evidence="1 2" key="1">
    <citation type="submission" date="2019-02" db="EMBL/GenBank/DDBJ databases">
        <title>The genomic architecture of introgression among sibling species of bacteria.</title>
        <authorList>
            <person name="Cavassim M.I.A."/>
            <person name="Moeskjaer S."/>
            <person name="Moslemi C."/>
            <person name="Fields B."/>
            <person name="Bachmann A."/>
            <person name="Vilhjalmsson B."/>
            <person name="Schierup M.H."/>
            <person name="Young J.P.W."/>
            <person name="Andersen S.U."/>
        </authorList>
    </citation>
    <scope>NUCLEOTIDE SEQUENCE [LARGE SCALE GENOMIC DNA]</scope>
    <source>
        <strain evidence="1 2">SM42</strain>
    </source>
</reference>
<dbReference type="Proteomes" id="UP000291892">
    <property type="component" value="Unassembled WGS sequence"/>
</dbReference>